<evidence type="ECO:0000256" key="1">
    <source>
        <dbReference type="SAM" id="SignalP"/>
    </source>
</evidence>
<evidence type="ECO:0000313" key="3">
    <source>
        <dbReference type="Proteomes" id="UP001345013"/>
    </source>
</evidence>
<keyword evidence="3" id="KW-1185">Reference proteome</keyword>
<organism evidence="2 3">
    <name type="scientific">Lithohypha guttulata</name>
    <dbReference type="NCBI Taxonomy" id="1690604"/>
    <lineage>
        <taxon>Eukaryota</taxon>
        <taxon>Fungi</taxon>
        <taxon>Dikarya</taxon>
        <taxon>Ascomycota</taxon>
        <taxon>Pezizomycotina</taxon>
        <taxon>Eurotiomycetes</taxon>
        <taxon>Chaetothyriomycetidae</taxon>
        <taxon>Chaetothyriales</taxon>
        <taxon>Trichomeriaceae</taxon>
        <taxon>Lithohypha</taxon>
    </lineage>
</organism>
<dbReference type="Proteomes" id="UP001345013">
    <property type="component" value="Unassembled WGS sequence"/>
</dbReference>
<comment type="caution">
    <text evidence="2">The sequence shown here is derived from an EMBL/GenBank/DDBJ whole genome shotgun (WGS) entry which is preliminary data.</text>
</comment>
<protein>
    <submittedName>
        <fullName evidence="2">Uncharacterized protein</fullName>
    </submittedName>
</protein>
<feature type="chain" id="PRO_5047246026" evidence="1">
    <location>
        <begin position="27"/>
        <end position="333"/>
    </location>
</feature>
<evidence type="ECO:0000313" key="2">
    <source>
        <dbReference type="EMBL" id="KAK5093286.1"/>
    </source>
</evidence>
<name>A0ABR0KC50_9EURO</name>
<reference evidence="2 3" key="1">
    <citation type="submission" date="2023-08" db="EMBL/GenBank/DDBJ databases">
        <title>Black Yeasts Isolated from many extreme environments.</title>
        <authorList>
            <person name="Coleine C."/>
            <person name="Stajich J.E."/>
            <person name="Selbmann L."/>
        </authorList>
    </citation>
    <scope>NUCLEOTIDE SEQUENCE [LARGE SCALE GENOMIC DNA]</scope>
    <source>
        <strain evidence="2 3">CCFEE 5885</strain>
    </source>
</reference>
<gene>
    <name evidence="2" type="ORF">LTR24_004406</name>
</gene>
<keyword evidence="1" id="KW-0732">Signal</keyword>
<accession>A0ABR0KC50</accession>
<sequence>MRASSFCFTFTTTTFFLLCLIRQSSSQIVGCGGNNVDCPSENAKDGGACLHEGTEDGIGIVSFESNITSDGPLTWTLFEWDEPETSPENPFTTRGFYLGSPSSLSFQNVTDFGACAISLASNITGALQLPTGFDDFANFGCDTVMGQSCAQDLVSQVRDELLGLLNDTTYDGKHPCLRVGERLQNTPLPASCVEPLNADLFQYGDTKTLTNDSENLVSMYQTQDGCSLTTEGSSYNMAWGPDEKFLGPAGSREVLTYKNGTSALLTLFYNEPWNNTSTGPAEFLSEPEVHLSCLRKMPTEEQRSGSIQLQASLGTMGWTWILLGSLLWTSMVI</sequence>
<proteinExistence type="predicted"/>
<feature type="signal peptide" evidence="1">
    <location>
        <begin position="1"/>
        <end position="26"/>
    </location>
</feature>
<dbReference type="EMBL" id="JAVRRG010000045">
    <property type="protein sequence ID" value="KAK5093286.1"/>
    <property type="molecule type" value="Genomic_DNA"/>
</dbReference>